<feature type="coiled-coil region" evidence="6">
    <location>
        <begin position="578"/>
        <end position="609"/>
    </location>
</feature>
<dbReference type="InterPro" id="IPR013979">
    <property type="entry name" value="TIF_beta_prop-like"/>
</dbReference>
<dbReference type="GO" id="GO:0016282">
    <property type="term" value="C:eukaryotic 43S preinitiation complex"/>
    <property type="evidence" value="ECO:0007669"/>
    <property type="project" value="UniProtKB-UniRule"/>
</dbReference>
<dbReference type="PROSITE" id="PS50102">
    <property type="entry name" value="RRM"/>
    <property type="match status" value="1"/>
</dbReference>
<sequence>MFPPITLDLNDYSKIFAIDGLPVIPKEKEEKLLSVLKKILAPFGTVASLTMPFREGGDGGGAAGTSFGCAFVEMSSVAEAKSAVEKLNNYKLDKSHFFKTNMFEDFENYEKMASVYKAPEYKIEKSESLYEWLMEPNGCDQFALRYGKEIEIMWFATPTTPARSVTKLPVPTEQSVVWSPKGTYLVIYHVLGAILVGGPEWKKLRKYQHKGVEFVQFSPCENYIVTCSPLSDDKKTEPIIVWDVKTGHKLRGFNRLKNEKQPWPEFQWSHDDKYFSRVDNGFIYVYETPSATLIEIDGARKPLKLHGKTTDHSWSPTDNLLCAYVPEHESIPARAVLLEIPSRKIVGDRAFFDVDKCTFLWQDKGDYLAVRVDRQGKAKKKLTAFDFFRIREKDIPVEDLKLADAVQEFYWEPKGHRFAVVHAEQAGAPGALPSISFFSLVGASKIVTIQTLPKRAVSALSWSSRGRFVVIINSESFEFYDVEKKETMAKEQKHMMCTNWNWDPTGRYFTTFVSGWKQKSENGFKVWSFKGNELMSVLKEGFYQVEWRPRPPSLVPKEKLEELMNDQGVFKELRKKYKEEDKLKIQALNAELANKREDMRKEFREFFRKKREEWEADEMWRKEKGIVPPVEMTVEEEVTEVLETVEEPLD</sequence>
<reference evidence="8" key="1">
    <citation type="journal article" date="2020" name="J. Eukaryot. Microbiol.">
        <title>De novo Sequencing, Assembly and Annotation of the Transcriptome for the Free-Living Testate Amoeba Arcella intermedia.</title>
        <authorList>
            <person name="Ribeiro G.M."/>
            <person name="Porfirio-Sousa A.L."/>
            <person name="Maurer-Alcala X.X."/>
            <person name="Katz L.A."/>
            <person name="Lahr D.J.G."/>
        </authorList>
    </citation>
    <scope>NUCLEOTIDE SEQUENCE</scope>
</reference>
<dbReference type="GO" id="GO:0033290">
    <property type="term" value="C:eukaryotic 48S preinitiation complex"/>
    <property type="evidence" value="ECO:0007669"/>
    <property type="project" value="UniProtKB-UniRule"/>
</dbReference>
<comment type="subcellular location">
    <subcellularLocation>
        <location evidence="5">Cytoplasm</location>
    </subcellularLocation>
</comment>
<dbReference type="InterPro" id="IPR000504">
    <property type="entry name" value="RRM_dom"/>
</dbReference>
<evidence type="ECO:0000256" key="5">
    <source>
        <dbReference type="HAMAP-Rule" id="MF_03001"/>
    </source>
</evidence>
<dbReference type="GO" id="GO:0001732">
    <property type="term" value="P:formation of cytoplasmic translation initiation complex"/>
    <property type="evidence" value="ECO:0007669"/>
    <property type="project" value="UniProtKB-UniRule"/>
</dbReference>
<keyword evidence="4 5" id="KW-0648">Protein biosynthesis</keyword>
<evidence type="ECO:0000256" key="6">
    <source>
        <dbReference type="SAM" id="Coils"/>
    </source>
</evidence>
<dbReference type="Pfam" id="PF00076">
    <property type="entry name" value="RRM_1"/>
    <property type="match status" value="1"/>
</dbReference>
<proteinExistence type="inferred from homology"/>
<comment type="similarity">
    <text evidence="5">Belongs to the eIF-3 subunit B family.</text>
</comment>
<dbReference type="GO" id="GO:0003743">
    <property type="term" value="F:translation initiation factor activity"/>
    <property type="evidence" value="ECO:0007669"/>
    <property type="project" value="UniProtKB-UniRule"/>
</dbReference>
<accession>A0A6B2KZI3</accession>
<dbReference type="SUPFAM" id="SSF54928">
    <property type="entry name" value="RNA-binding domain, RBD"/>
    <property type="match status" value="1"/>
</dbReference>
<evidence type="ECO:0000256" key="4">
    <source>
        <dbReference type="ARBA" id="ARBA00022917"/>
    </source>
</evidence>
<dbReference type="InterPro" id="IPR012677">
    <property type="entry name" value="Nucleotide-bd_a/b_plait_sf"/>
</dbReference>
<organism evidence="8">
    <name type="scientific">Arcella intermedia</name>
    <dbReference type="NCBI Taxonomy" id="1963864"/>
    <lineage>
        <taxon>Eukaryota</taxon>
        <taxon>Amoebozoa</taxon>
        <taxon>Tubulinea</taxon>
        <taxon>Elardia</taxon>
        <taxon>Arcellinida</taxon>
        <taxon>Sphaerothecina</taxon>
        <taxon>Arcellidae</taxon>
        <taxon>Arcella</taxon>
    </lineage>
</organism>
<dbReference type="PIRSF" id="PIRSF036424">
    <property type="entry name" value="eIF3b"/>
    <property type="match status" value="1"/>
</dbReference>
<dbReference type="GO" id="GO:0005852">
    <property type="term" value="C:eukaryotic translation initiation factor 3 complex"/>
    <property type="evidence" value="ECO:0007669"/>
    <property type="project" value="UniProtKB-UniRule"/>
</dbReference>
<dbReference type="GO" id="GO:0031369">
    <property type="term" value="F:translation initiation factor binding"/>
    <property type="evidence" value="ECO:0007669"/>
    <property type="project" value="InterPro"/>
</dbReference>
<dbReference type="InterPro" id="IPR035979">
    <property type="entry name" value="RBD_domain_sf"/>
</dbReference>
<keyword evidence="3 5" id="KW-0694">RNA-binding</keyword>
<dbReference type="InterPro" id="IPR015943">
    <property type="entry name" value="WD40/YVTN_repeat-like_dom_sf"/>
</dbReference>
<dbReference type="PANTHER" id="PTHR14068">
    <property type="entry name" value="EUKARYOTIC TRANSLATION INITIATION FACTOR 3 EIF3 -RELATED"/>
    <property type="match status" value="1"/>
</dbReference>
<dbReference type="Pfam" id="PF08662">
    <property type="entry name" value="eIF2A"/>
    <property type="match status" value="1"/>
</dbReference>
<dbReference type="EMBL" id="GIBP01001112">
    <property type="protein sequence ID" value="NDV30081.1"/>
    <property type="molecule type" value="Transcribed_RNA"/>
</dbReference>
<dbReference type="GO" id="GO:0003723">
    <property type="term" value="F:RNA binding"/>
    <property type="evidence" value="ECO:0007669"/>
    <property type="project" value="UniProtKB-UniRule"/>
</dbReference>
<feature type="domain" description="RRM" evidence="7">
    <location>
        <begin position="14"/>
        <end position="105"/>
    </location>
</feature>
<evidence type="ECO:0000313" key="8">
    <source>
        <dbReference type="EMBL" id="NDV30081.1"/>
    </source>
</evidence>
<dbReference type="Gene3D" id="3.30.70.330">
    <property type="match status" value="1"/>
</dbReference>
<dbReference type="PANTHER" id="PTHR14068:SF0">
    <property type="entry name" value="EUKARYOTIC TRANSLATION INITIATION FACTOR 3 SUBUNIT B"/>
    <property type="match status" value="1"/>
</dbReference>
<comment type="subunit">
    <text evidence="5">Component of the eukaryotic translation initiation factor 3 (eIF-3) complex.</text>
</comment>
<dbReference type="SUPFAM" id="SSF82171">
    <property type="entry name" value="DPP6 N-terminal domain-like"/>
    <property type="match status" value="1"/>
</dbReference>
<evidence type="ECO:0000256" key="3">
    <source>
        <dbReference type="ARBA" id="ARBA00022884"/>
    </source>
</evidence>
<evidence type="ECO:0000259" key="7">
    <source>
        <dbReference type="PROSITE" id="PS50102"/>
    </source>
</evidence>
<dbReference type="InterPro" id="IPR011400">
    <property type="entry name" value="EIF3B"/>
</dbReference>
<keyword evidence="1 5" id="KW-0963">Cytoplasm</keyword>
<dbReference type="AlphaFoldDB" id="A0A6B2KZI3"/>
<name>A0A6B2KZI3_9EUKA</name>
<evidence type="ECO:0000256" key="1">
    <source>
        <dbReference type="ARBA" id="ARBA00022490"/>
    </source>
</evidence>
<dbReference type="HAMAP" id="MF_03001">
    <property type="entry name" value="eIF3b"/>
    <property type="match status" value="1"/>
</dbReference>
<evidence type="ECO:0000256" key="2">
    <source>
        <dbReference type="ARBA" id="ARBA00022540"/>
    </source>
</evidence>
<comment type="function">
    <text evidence="5">RNA-binding component of the eukaryotic translation initiation factor 3 (eIF-3) complex, which is involved in protein synthesis of a specialized repertoire of mRNAs and, together with other initiation factors, stimulates binding of mRNA and methionyl-tRNAi to the 40S ribosome. The eIF-3 complex specifically targets and initiates translation of a subset of mRNAs involved in cell proliferation.</text>
</comment>
<protein>
    <recommendedName>
        <fullName evidence="5">Eukaryotic translation initiation factor 3 subunit B</fullName>
        <shortName evidence="5">eIF3b</shortName>
    </recommendedName>
    <alternativeName>
        <fullName evidence="5">Eukaryotic translation initiation factor 3 subunit 9</fullName>
    </alternativeName>
</protein>
<dbReference type="Gene3D" id="2.130.10.10">
    <property type="entry name" value="YVTN repeat-like/Quinoprotein amine dehydrogenase"/>
    <property type="match status" value="1"/>
</dbReference>
<keyword evidence="6" id="KW-0175">Coiled coil</keyword>
<keyword evidence="2 5" id="KW-0396">Initiation factor</keyword>